<evidence type="ECO:0000313" key="2">
    <source>
        <dbReference type="Proteomes" id="UP000036270"/>
    </source>
</evidence>
<accession>A0A0J5P750</accession>
<reference evidence="1 2" key="1">
    <citation type="submission" date="2014-12" db="EMBL/GenBank/DDBJ databases">
        <title>Reclassification of Actinobacillus muris as Muribacter muris.</title>
        <authorList>
            <person name="Christensen H."/>
            <person name="Nicklas W."/>
            <person name="Bisgaard M."/>
        </authorList>
    </citation>
    <scope>NUCLEOTIDE SEQUENCE [LARGE SCALE GENOMIC DNA]</scope>
    <source>
        <strain evidence="1 2">Ackerman80-443D</strain>
    </source>
</reference>
<gene>
    <name evidence="1" type="ORF">RO21_05335</name>
</gene>
<dbReference type="Proteomes" id="UP000036270">
    <property type="component" value="Unassembled WGS sequence"/>
</dbReference>
<keyword evidence="2" id="KW-1185">Reference proteome</keyword>
<name>A0A0J5P750_9PAST</name>
<proteinExistence type="predicted"/>
<organism evidence="1 2">
    <name type="scientific">Muribacter muris</name>
    <dbReference type="NCBI Taxonomy" id="67855"/>
    <lineage>
        <taxon>Bacteria</taxon>
        <taxon>Pseudomonadati</taxon>
        <taxon>Pseudomonadota</taxon>
        <taxon>Gammaproteobacteria</taxon>
        <taxon>Pasteurellales</taxon>
        <taxon>Pasteurellaceae</taxon>
        <taxon>Muribacter</taxon>
    </lineage>
</organism>
<evidence type="ECO:0000313" key="1">
    <source>
        <dbReference type="EMBL" id="KMK51605.1"/>
    </source>
</evidence>
<dbReference type="STRING" id="67855.RO21_05335"/>
<dbReference type="RefSeq" id="WP_047976760.1">
    <property type="nucleotide sequence ID" value="NZ_JWIZ01000027.1"/>
</dbReference>
<dbReference type="EMBL" id="JWIZ01000027">
    <property type="protein sequence ID" value="KMK51605.1"/>
    <property type="molecule type" value="Genomic_DNA"/>
</dbReference>
<dbReference type="PATRIC" id="fig|67855.3.peg.932"/>
<protein>
    <submittedName>
        <fullName evidence="1">Uncharacterized protein</fullName>
    </submittedName>
</protein>
<comment type="caution">
    <text evidence="1">The sequence shown here is derived from an EMBL/GenBank/DDBJ whole genome shotgun (WGS) entry which is preliminary data.</text>
</comment>
<dbReference type="AlphaFoldDB" id="A0A0J5P750"/>
<sequence>MSQKIIKLKVIKKSRPKLKQGDIFYYSINDKYYLGIVILTELNNIVIGDNVVITILLVNYSVENINDVSIDLLIEKVESLDIIAPPLVINKKSWWLGYFNNLSNMSYNNSFILNNLRLECWDYICNSKGEKANDIPEIKLFGSSGIYGFEGVEYLIQLGLGLAYDENEEPYSYYIDDDFKKYIKNRKLPYWYYNSLPKK</sequence>